<dbReference type="PROSITE" id="PS51257">
    <property type="entry name" value="PROKAR_LIPOPROTEIN"/>
    <property type="match status" value="1"/>
</dbReference>
<evidence type="ECO:0000313" key="1">
    <source>
        <dbReference type="EMBL" id="MXO88178.1"/>
    </source>
</evidence>
<dbReference type="Proteomes" id="UP000435243">
    <property type="component" value="Unassembled WGS sequence"/>
</dbReference>
<accession>A0A844ZK72</accession>
<name>A0A844ZK72_9SPHN</name>
<organism evidence="1 2">
    <name type="scientific">Alteraurantiacibacter aestuarii</name>
    <dbReference type="NCBI Taxonomy" id="650004"/>
    <lineage>
        <taxon>Bacteria</taxon>
        <taxon>Pseudomonadati</taxon>
        <taxon>Pseudomonadota</taxon>
        <taxon>Alphaproteobacteria</taxon>
        <taxon>Sphingomonadales</taxon>
        <taxon>Erythrobacteraceae</taxon>
        <taxon>Alteraurantiacibacter</taxon>
    </lineage>
</organism>
<protein>
    <recommendedName>
        <fullName evidence="3">Lipoprotein</fullName>
    </recommendedName>
</protein>
<keyword evidence="2" id="KW-1185">Reference proteome</keyword>
<dbReference type="RefSeq" id="WP_160590186.1">
    <property type="nucleotide sequence ID" value="NZ_BAAAFP010000002.1"/>
</dbReference>
<evidence type="ECO:0000313" key="2">
    <source>
        <dbReference type="Proteomes" id="UP000435243"/>
    </source>
</evidence>
<dbReference type="EMBL" id="WTYY01000002">
    <property type="protein sequence ID" value="MXO88178.1"/>
    <property type="molecule type" value="Genomic_DNA"/>
</dbReference>
<gene>
    <name evidence="1" type="ORF">GRI32_05425</name>
</gene>
<proteinExistence type="predicted"/>
<reference evidence="1 2" key="1">
    <citation type="submission" date="2019-12" db="EMBL/GenBank/DDBJ databases">
        <title>Genomic-based taxomic classification of the family Erythrobacteraceae.</title>
        <authorList>
            <person name="Xu L."/>
        </authorList>
    </citation>
    <scope>NUCLEOTIDE SEQUENCE [LARGE SCALE GENOMIC DNA]</scope>
    <source>
        <strain evidence="1 2">JCM 16339</strain>
    </source>
</reference>
<sequence length="161" mass="17882">MRYGYTFALGLSAMLLACSGSGNSYSYRSYGEPSKCWISEEQFAAYVAVYDLGNGEYTFDLISKRCKPKDFEIGQPPTFVVSFSPSKDGEELESLGITGKLLPNQISPLPSIEQIIGVYSVEGSANLDHSQNCQLRISYLTIRNSTRLNTSPIEFLREHVL</sequence>
<comment type="caution">
    <text evidence="1">The sequence shown here is derived from an EMBL/GenBank/DDBJ whole genome shotgun (WGS) entry which is preliminary data.</text>
</comment>
<evidence type="ECO:0008006" key="3">
    <source>
        <dbReference type="Google" id="ProtNLM"/>
    </source>
</evidence>
<dbReference type="AlphaFoldDB" id="A0A844ZK72"/>